<proteinExistence type="predicted"/>
<dbReference type="EMBL" id="JARVQW010000006">
    <property type="protein sequence ID" value="MDH2306311.1"/>
    <property type="molecule type" value="Genomic_DNA"/>
</dbReference>
<sequence>MKIKKLHLSKGLGYSSYALAKSSVRIGTLNMYKATVDASCVFFYVVNNANHMANCAYSNSMVALLGQPKGWLVSLYASSSNPLNVTTPLEIGTSGGDSLTKCKEIIVMMAIPTQTQFKFLFLCVKRSDITAKPCRLSAIAPTEQSARSLLVRDFILLFAGRLPVESIKGE</sequence>
<reference evidence="1" key="2">
    <citation type="submission" date="2023-10" db="EMBL/GenBank/DDBJ databases">
        <title>Analysis of Resistance Genes of Carbapenem-resistant Providencia rettgeri.</title>
        <authorList>
            <person name="Liu M."/>
        </authorList>
    </citation>
    <scope>NUCLEOTIDE SEQUENCE</scope>
    <source>
        <strain evidence="1">QITACRE101</strain>
    </source>
</reference>
<protein>
    <submittedName>
        <fullName evidence="1">Host cell division inhibitor Icd-like protein</fullName>
    </submittedName>
</protein>
<dbReference type="Proteomes" id="UP001162044">
    <property type="component" value="Unassembled WGS sequence"/>
</dbReference>
<dbReference type="Pfam" id="PF10554">
    <property type="entry name" value="Phage_ASH"/>
    <property type="match status" value="1"/>
</dbReference>
<name>A0AB35LBL3_PRORE</name>
<evidence type="ECO:0000313" key="2">
    <source>
        <dbReference type="Proteomes" id="UP001162044"/>
    </source>
</evidence>
<organism evidence="1 2">
    <name type="scientific">Providencia rettgeri</name>
    <dbReference type="NCBI Taxonomy" id="587"/>
    <lineage>
        <taxon>Bacteria</taxon>
        <taxon>Pseudomonadati</taxon>
        <taxon>Pseudomonadota</taxon>
        <taxon>Gammaproteobacteria</taxon>
        <taxon>Enterobacterales</taxon>
        <taxon>Morganellaceae</taxon>
        <taxon>Providencia</taxon>
    </lineage>
</organism>
<gene>
    <name evidence="1" type="ORF">QDQ51_12900</name>
</gene>
<dbReference type="NCBIfam" id="NF033153">
    <property type="entry name" value="phage_ICD_like"/>
    <property type="match status" value="1"/>
</dbReference>
<dbReference type="RefSeq" id="WP_164528651.1">
    <property type="nucleotide sequence ID" value="NZ_JARVQW010000006.1"/>
</dbReference>
<evidence type="ECO:0000313" key="1">
    <source>
        <dbReference type="EMBL" id="MDH2306311.1"/>
    </source>
</evidence>
<comment type="caution">
    <text evidence="1">The sequence shown here is derived from an EMBL/GenBank/DDBJ whole genome shotgun (WGS) entry which is preliminary data.</text>
</comment>
<reference evidence="1" key="1">
    <citation type="submission" date="2023-04" db="EMBL/GenBank/DDBJ databases">
        <authorList>
            <person name="Li W."/>
        </authorList>
    </citation>
    <scope>NUCLEOTIDE SEQUENCE</scope>
    <source>
        <strain evidence="1">QITACRE101</strain>
    </source>
</reference>
<dbReference type="InterPro" id="IPR018880">
    <property type="entry name" value="Phage_P4_Ash"/>
</dbReference>
<dbReference type="AlphaFoldDB" id="A0AB35LBL3"/>
<accession>A0AB35LBL3</accession>